<comment type="caution">
    <text evidence="1">The sequence shown here is derived from an EMBL/GenBank/DDBJ whole genome shotgun (WGS) entry which is preliminary data.</text>
</comment>
<sequence length="106" mass="12269">MILLFLPLRATGALADEVMSVGWSRYFHNRRRMARRLTQAAARVEQRVVMGRFIFSSMQSEKDGDFVPNRPGLENTIEMTCLPDAGQPQIVLLLIFRHFRIELYIS</sequence>
<protein>
    <submittedName>
        <fullName evidence="1">Uncharacterized protein</fullName>
    </submittedName>
</protein>
<accession>A0A1C7P0W7</accession>
<dbReference type="Proteomes" id="UP000093111">
    <property type="component" value="Unassembled WGS sequence"/>
</dbReference>
<dbReference type="AlphaFoldDB" id="A0A1C7P0W7"/>
<gene>
    <name evidence="1" type="ORF">ADU59_13970</name>
</gene>
<proteinExistence type="predicted"/>
<dbReference type="EMBL" id="LGLV01000008">
    <property type="protein sequence ID" value="OBZ94911.1"/>
    <property type="molecule type" value="Genomic_DNA"/>
</dbReference>
<name>A0A1C7P0W7_9HYPH</name>
<reference evidence="1 2" key="1">
    <citation type="journal article" date="2016" name="Syst. Appl. Microbiol.">
        <title>Pararhizobium polonicum sp. nov. isolated from tumors on stone fruit rootstocks.</title>
        <authorList>
            <person name="Pulawska J."/>
            <person name="Kuzmanovic N."/>
            <person name="Willems A."/>
            <person name="Pothier J.F."/>
        </authorList>
    </citation>
    <scope>NUCLEOTIDE SEQUENCE [LARGE SCALE GENOMIC DNA]</scope>
    <source>
        <strain evidence="1 2">F5.1</strain>
    </source>
</reference>
<evidence type="ECO:0000313" key="1">
    <source>
        <dbReference type="EMBL" id="OBZ94911.1"/>
    </source>
</evidence>
<evidence type="ECO:0000313" key="2">
    <source>
        <dbReference type="Proteomes" id="UP000093111"/>
    </source>
</evidence>
<keyword evidence="2" id="KW-1185">Reference proteome</keyword>
<organism evidence="1 2">
    <name type="scientific">Pararhizobium polonicum</name>
    <dbReference type="NCBI Taxonomy" id="1612624"/>
    <lineage>
        <taxon>Bacteria</taxon>
        <taxon>Pseudomonadati</taxon>
        <taxon>Pseudomonadota</taxon>
        <taxon>Alphaproteobacteria</taxon>
        <taxon>Hyphomicrobiales</taxon>
        <taxon>Rhizobiaceae</taxon>
        <taxon>Rhizobium/Agrobacterium group</taxon>
        <taxon>Pararhizobium</taxon>
    </lineage>
</organism>
<dbReference type="STRING" id="1612624.ADU59_13970"/>